<dbReference type="EMBL" id="JBHSNC010000010">
    <property type="protein sequence ID" value="MFC5528375.1"/>
    <property type="molecule type" value="Genomic_DNA"/>
</dbReference>
<protein>
    <submittedName>
        <fullName evidence="1">Amidoligase family protein</fullName>
    </submittedName>
</protein>
<dbReference type="InterPro" id="IPR022025">
    <property type="entry name" value="Amidoligase_2"/>
</dbReference>
<proteinExistence type="predicted"/>
<dbReference type="PANTHER" id="PTHR36847:SF1">
    <property type="entry name" value="AMIDOLIGASE ENZYME"/>
    <property type="match status" value="1"/>
</dbReference>
<dbReference type="Proteomes" id="UP001596108">
    <property type="component" value="Unassembled WGS sequence"/>
</dbReference>
<evidence type="ECO:0000313" key="2">
    <source>
        <dbReference type="Proteomes" id="UP001596108"/>
    </source>
</evidence>
<dbReference type="Pfam" id="PF12224">
    <property type="entry name" value="Amidoligase_2"/>
    <property type="match status" value="2"/>
</dbReference>
<accession>A0ABW0QU83</accession>
<comment type="caution">
    <text evidence="1">The sequence shown here is derived from an EMBL/GenBank/DDBJ whole genome shotgun (WGS) entry which is preliminary data.</text>
</comment>
<name>A0ABW0QU83_9BACL</name>
<organism evidence="1 2">
    <name type="scientific">Cohnella yongneupensis</name>
    <dbReference type="NCBI Taxonomy" id="425006"/>
    <lineage>
        <taxon>Bacteria</taxon>
        <taxon>Bacillati</taxon>
        <taxon>Bacillota</taxon>
        <taxon>Bacilli</taxon>
        <taxon>Bacillales</taxon>
        <taxon>Paenibacillaceae</taxon>
        <taxon>Cohnella</taxon>
    </lineage>
</organism>
<dbReference type="PANTHER" id="PTHR36847">
    <property type="entry name" value="AMIDOLIGASE ENZYME"/>
    <property type="match status" value="1"/>
</dbReference>
<reference evidence="2" key="1">
    <citation type="journal article" date="2019" name="Int. J. Syst. Evol. Microbiol.">
        <title>The Global Catalogue of Microorganisms (GCM) 10K type strain sequencing project: providing services to taxonomists for standard genome sequencing and annotation.</title>
        <authorList>
            <consortium name="The Broad Institute Genomics Platform"/>
            <consortium name="The Broad Institute Genome Sequencing Center for Infectious Disease"/>
            <person name="Wu L."/>
            <person name="Ma J."/>
        </authorList>
    </citation>
    <scope>NUCLEOTIDE SEQUENCE [LARGE SCALE GENOMIC DNA]</scope>
    <source>
        <strain evidence="2">CGMCC 1.18578</strain>
    </source>
</reference>
<dbReference type="RefSeq" id="WP_378110209.1">
    <property type="nucleotide sequence ID" value="NZ_JBHSNC010000010.1"/>
</dbReference>
<gene>
    <name evidence="1" type="ORF">ACFPQ4_02780</name>
</gene>
<sequence>MGFKDLTFGVEVEFSGITREHAAQVLVKVFGSTFARFGGWDDEEFHIPDQQDRNWKVLGDGSIDAVRNEENTIVPGANCGIHVHVGAELFNPKSLRVLCNIVYSKQYMMANAFTVREVRKGQYCSYLSDEFINQLNVEKTTTWDHFKEIWYAGTMDAVRTIRRNESRYRIINLHNLLSGRQPTIEYRLYNSILDADYVKAYIQFSLLLTCQALRQNKASTRMMMSENSKYTFRVFLLKANAIGSTFREMHLLLLKNLEGDSGRRHPKI</sequence>
<keyword evidence="2" id="KW-1185">Reference proteome</keyword>
<evidence type="ECO:0000313" key="1">
    <source>
        <dbReference type="EMBL" id="MFC5528375.1"/>
    </source>
</evidence>